<comment type="function">
    <text evidence="9">(Microbial infection) Catalyzes the phosphorylation of dZDP to dZTP, when the bacterium is infected by a phage that produces the substrate for the synthesis of dZTP (2- amino-2'-deoxyadenosine 5'-triphosphate), which is then used by the phage as a DNA polymerase substrate.</text>
</comment>
<dbReference type="OrthoDB" id="9801161at2"/>
<dbReference type="Gene3D" id="3.30.70.141">
    <property type="entry name" value="Nucleoside diphosphate kinase-like domain"/>
    <property type="match status" value="1"/>
</dbReference>
<evidence type="ECO:0000313" key="17">
    <source>
        <dbReference type="Proteomes" id="UP000310334"/>
    </source>
</evidence>
<dbReference type="InterPro" id="IPR023005">
    <property type="entry name" value="Nucleoside_diP_kinase_AS"/>
</dbReference>
<dbReference type="FunFam" id="3.30.70.141:FF:000002">
    <property type="entry name" value="Nucleoside diphosphate kinase"/>
    <property type="match status" value="1"/>
</dbReference>
<comment type="catalytic activity">
    <reaction evidence="11 14">
        <text>a 2'-deoxyribonucleoside 5'-diphosphate + ATP = a 2'-deoxyribonucleoside 5'-triphosphate + ADP</text>
        <dbReference type="Rhea" id="RHEA:44640"/>
        <dbReference type="ChEBI" id="CHEBI:30616"/>
        <dbReference type="ChEBI" id="CHEBI:61560"/>
        <dbReference type="ChEBI" id="CHEBI:73316"/>
        <dbReference type="ChEBI" id="CHEBI:456216"/>
        <dbReference type="EC" id="2.7.4.6"/>
    </reaction>
</comment>
<feature type="domain" description="Nucleoside diphosphate kinase-like" evidence="15">
    <location>
        <begin position="3"/>
        <end position="140"/>
    </location>
</feature>
<evidence type="ECO:0000256" key="2">
    <source>
        <dbReference type="ARBA" id="ARBA00008142"/>
    </source>
</evidence>
<reference evidence="16 17" key="1">
    <citation type="submission" date="2019-04" db="EMBL/GenBank/DDBJ databases">
        <title>Bacillus sediminilitoris sp. nov., isolated from a tidal flat sediment on the East China Sea.</title>
        <authorList>
            <person name="Wei Y."/>
            <person name="Mao H."/>
            <person name="Fang J."/>
        </authorList>
    </citation>
    <scope>NUCLEOTIDE SEQUENCE [LARGE SCALE GENOMIC DNA]</scope>
    <source>
        <strain evidence="16 17">DSL-17</strain>
    </source>
</reference>
<keyword evidence="11" id="KW-0963">Cytoplasm</keyword>
<feature type="binding site" evidence="11 12">
    <location>
        <position position="87"/>
    </location>
    <ligand>
        <name>ATP</name>
        <dbReference type="ChEBI" id="CHEBI:30616"/>
    </ligand>
</feature>
<dbReference type="CDD" id="cd04413">
    <property type="entry name" value="NDPk_I"/>
    <property type="match status" value="1"/>
</dbReference>
<dbReference type="Proteomes" id="UP000310334">
    <property type="component" value="Unassembled WGS sequence"/>
</dbReference>
<comment type="cofactor">
    <cofactor evidence="1 11">
        <name>Mg(2+)</name>
        <dbReference type="ChEBI" id="CHEBI:18420"/>
    </cofactor>
</comment>
<evidence type="ECO:0000256" key="8">
    <source>
        <dbReference type="ARBA" id="ARBA00023080"/>
    </source>
</evidence>
<keyword evidence="6 11" id="KW-0418">Kinase</keyword>
<evidence type="ECO:0000256" key="3">
    <source>
        <dbReference type="ARBA" id="ARBA00022553"/>
    </source>
</evidence>
<evidence type="ECO:0000256" key="10">
    <source>
        <dbReference type="ARBA" id="ARBA00047945"/>
    </source>
</evidence>
<evidence type="ECO:0000256" key="13">
    <source>
        <dbReference type="RuleBase" id="RU004011"/>
    </source>
</evidence>
<dbReference type="GO" id="GO:0005524">
    <property type="term" value="F:ATP binding"/>
    <property type="evidence" value="ECO:0007669"/>
    <property type="project" value="UniProtKB-UniRule"/>
</dbReference>
<dbReference type="InterPro" id="IPR001564">
    <property type="entry name" value="Nucleoside_diP_kinase"/>
</dbReference>
<evidence type="ECO:0000256" key="11">
    <source>
        <dbReference type="HAMAP-Rule" id="MF_00451"/>
    </source>
</evidence>
<dbReference type="GO" id="GO:0005737">
    <property type="term" value="C:cytoplasm"/>
    <property type="evidence" value="ECO:0007669"/>
    <property type="project" value="UniProtKB-SubCell"/>
</dbReference>
<evidence type="ECO:0000256" key="4">
    <source>
        <dbReference type="ARBA" id="ARBA00022679"/>
    </source>
</evidence>
<protein>
    <recommendedName>
        <fullName evidence="11 14">Nucleoside diphosphate kinase</fullName>
        <shortName evidence="11">NDK</shortName>
        <shortName evidence="11">NDP kinase</shortName>
        <ecNumber evidence="11 14">2.7.4.6</ecNumber>
    </recommendedName>
    <alternativeName>
        <fullName evidence="11">Nucleoside-2-P kinase</fullName>
    </alternativeName>
</protein>
<dbReference type="InterPro" id="IPR036850">
    <property type="entry name" value="NDK-like_dom_sf"/>
</dbReference>
<name>A0A4S4BW00_9BACI</name>
<dbReference type="SMART" id="SM00562">
    <property type="entry name" value="NDK"/>
    <property type="match status" value="1"/>
</dbReference>
<organism evidence="16 17">
    <name type="scientific">Metabacillus sediminilitoris</name>
    <dbReference type="NCBI Taxonomy" id="2567941"/>
    <lineage>
        <taxon>Bacteria</taxon>
        <taxon>Bacillati</taxon>
        <taxon>Bacillota</taxon>
        <taxon>Bacilli</taxon>
        <taxon>Bacillales</taxon>
        <taxon>Bacillaceae</taxon>
        <taxon>Metabacillus</taxon>
    </lineage>
</organism>
<keyword evidence="17" id="KW-1185">Reference proteome</keyword>
<dbReference type="PRINTS" id="PR01243">
    <property type="entry name" value="NUCDPKINASE"/>
</dbReference>
<comment type="subcellular location">
    <subcellularLocation>
        <location evidence="11">Cytoplasm</location>
    </subcellularLocation>
</comment>
<keyword evidence="11" id="KW-0460">Magnesium</keyword>
<comment type="catalytic activity">
    <reaction evidence="11">
        <text>a ribonucleoside 5'-diphosphate + ATP = a ribonucleoside 5'-triphosphate + ADP</text>
        <dbReference type="Rhea" id="RHEA:18113"/>
        <dbReference type="ChEBI" id="CHEBI:30616"/>
        <dbReference type="ChEBI" id="CHEBI:57930"/>
        <dbReference type="ChEBI" id="CHEBI:61557"/>
        <dbReference type="ChEBI" id="CHEBI:456216"/>
        <dbReference type="EC" id="2.7.4.6"/>
    </reaction>
</comment>
<evidence type="ECO:0000256" key="6">
    <source>
        <dbReference type="ARBA" id="ARBA00022777"/>
    </source>
</evidence>
<gene>
    <name evidence="11" type="primary">ndk</name>
    <name evidence="16" type="ORF">E6W99_12750</name>
</gene>
<dbReference type="GO" id="GO:0006241">
    <property type="term" value="P:CTP biosynthetic process"/>
    <property type="evidence" value="ECO:0007669"/>
    <property type="project" value="UniProtKB-UniRule"/>
</dbReference>
<dbReference type="GO" id="GO:0004550">
    <property type="term" value="F:nucleoside diphosphate kinase activity"/>
    <property type="evidence" value="ECO:0007669"/>
    <property type="project" value="UniProtKB-UniRule"/>
</dbReference>
<feature type="binding site" evidence="11 12">
    <location>
        <position position="93"/>
    </location>
    <ligand>
        <name>ATP</name>
        <dbReference type="ChEBI" id="CHEBI:30616"/>
    </ligand>
</feature>
<dbReference type="GO" id="GO:0006183">
    <property type="term" value="P:GTP biosynthetic process"/>
    <property type="evidence" value="ECO:0007669"/>
    <property type="project" value="UniProtKB-UniRule"/>
</dbReference>
<dbReference type="EMBL" id="SSNT01000009">
    <property type="protein sequence ID" value="THF79220.1"/>
    <property type="molecule type" value="Genomic_DNA"/>
</dbReference>
<keyword evidence="7 11" id="KW-0067">ATP-binding</keyword>
<evidence type="ECO:0000256" key="12">
    <source>
        <dbReference type="PROSITE-ProRule" id="PRU00706"/>
    </source>
</evidence>
<dbReference type="SUPFAM" id="SSF54919">
    <property type="entry name" value="Nucleoside diphosphate kinase, NDK"/>
    <property type="match status" value="1"/>
</dbReference>
<evidence type="ECO:0000256" key="14">
    <source>
        <dbReference type="RuleBase" id="RU004013"/>
    </source>
</evidence>
<dbReference type="GO" id="GO:0006228">
    <property type="term" value="P:UTP biosynthetic process"/>
    <property type="evidence" value="ECO:0007669"/>
    <property type="project" value="UniProtKB-UniRule"/>
</dbReference>
<evidence type="ECO:0000259" key="15">
    <source>
        <dbReference type="SMART" id="SM00562"/>
    </source>
</evidence>
<accession>A0A4S4BW00</accession>
<feature type="binding site" evidence="11 12">
    <location>
        <position position="59"/>
    </location>
    <ligand>
        <name>ATP</name>
        <dbReference type="ChEBI" id="CHEBI:30616"/>
    </ligand>
</feature>
<feature type="binding site" evidence="11 12">
    <location>
        <position position="11"/>
    </location>
    <ligand>
        <name>ATP</name>
        <dbReference type="ChEBI" id="CHEBI:30616"/>
    </ligand>
</feature>
<evidence type="ECO:0000313" key="16">
    <source>
        <dbReference type="EMBL" id="THF79220.1"/>
    </source>
</evidence>
<evidence type="ECO:0000256" key="9">
    <source>
        <dbReference type="ARBA" id="ARBA00024802"/>
    </source>
</evidence>
<keyword evidence="8 11" id="KW-0546">Nucleotide metabolism</keyword>
<dbReference type="PROSITE" id="PS00469">
    <property type="entry name" value="NDPK"/>
    <property type="match status" value="1"/>
</dbReference>
<comment type="catalytic activity">
    <reaction evidence="10">
        <text>dZDP + ATP = dZTP + ADP</text>
        <dbReference type="Rhea" id="RHEA:67644"/>
        <dbReference type="ChEBI" id="CHEBI:30616"/>
        <dbReference type="ChEBI" id="CHEBI:172929"/>
        <dbReference type="ChEBI" id="CHEBI:172931"/>
        <dbReference type="ChEBI" id="CHEBI:456216"/>
    </reaction>
</comment>
<dbReference type="Pfam" id="PF00334">
    <property type="entry name" value="NDK"/>
    <property type="match status" value="1"/>
</dbReference>
<dbReference type="EC" id="2.7.4.6" evidence="11 14"/>
<dbReference type="AlphaFoldDB" id="A0A4S4BW00"/>
<comment type="subunit">
    <text evidence="11">Homotetramer.</text>
</comment>
<dbReference type="PROSITE" id="PS51374">
    <property type="entry name" value="NDPK_LIKE"/>
    <property type="match status" value="1"/>
</dbReference>
<feature type="active site" description="Pros-phosphohistidine intermediate" evidence="11 12">
    <location>
        <position position="117"/>
    </location>
</feature>
<evidence type="ECO:0000256" key="5">
    <source>
        <dbReference type="ARBA" id="ARBA00022741"/>
    </source>
</evidence>
<feature type="modified residue" description="Phosphothreonine" evidence="11">
    <location>
        <position position="93"/>
    </location>
</feature>
<keyword evidence="5 11" id="KW-0547">Nucleotide-binding</keyword>
<feature type="modified residue" description="Phosphoserine" evidence="11">
    <location>
        <position position="124"/>
    </location>
</feature>
<feature type="binding site" evidence="11 12">
    <location>
        <position position="114"/>
    </location>
    <ligand>
        <name>ATP</name>
        <dbReference type="ChEBI" id="CHEBI:30616"/>
    </ligand>
</feature>
<dbReference type="HAMAP" id="MF_00451">
    <property type="entry name" value="NDP_kinase"/>
    <property type="match status" value="1"/>
</dbReference>
<keyword evidence="4 11" id="KW-0808">Transferase</keyword>
<keyword evidence="11" id="KW-0479">Metal-binding</keyword>
<sequence>MTIQRTFIMVKPDGVKRGLIGEIINRFEQKGFTLLNAELMNVDRQKAEYHYMELKEKPFFEELVDFITSGPVFAMVWEGESIIEVSRIMIGKTSPLEAMPGTIRGDFAFSKAENVIHGSDSLLSAEREIANFFDPLSICSARDKDYPFDERKSV</sequence>
<dbReference type="NCBIfam" id="NF001908">
    <property type="entry name" value="PRK00668.1"/>
    <property type="match status" value="1"/>
</dbReference>
<dbReference type="RefSeq" id="WP_136354425.1">
    <property type="nucleotide sequence ID" value="NZ_CP046266.1"/>
</dbReference>
<comment type="function">
    <text evidence="11">Major role in the synthesis of nucleoside triphosphates other than ATP. The ATP gamma phosphate is transferred to the NDP beta phosphate via a ping-pong mechanism, using a phosphorylated active-site intermediate.</text>
</comment>
<evidence type="ECO:0000256" key="1">
    <source>
        <dbReference type="ARBA" id="ARBA00001946"/>
    </source>
</evidence>
<evidence type="ECO:0000256" key="7">
    <source>
        <dbReference type="ARBA" id="ARBA00022840"/>
    </source>
</evidence>
<proteinExistence type="inferred from homology"/>
<comment type="caution">
    <text evidence="16">The sequence shown here is derived from an EMBL/GenBank/DDBJ whole genome shotgun (WGS) entry which is preliminary data.</text>
</comment>
<feature type="binding site" evidence="11 12">
    <location>
        <position position="104"/>
    </location>
    <ligand>
        <name>ATP</name>
        <dbReference type="ChEBI" id="CHEBI:30616"/>
    </ligand>
</feature>
<dbReference type="GO" id="GO:0046872">
    <property type="term" value="F:metal ion binding"/>
    <property type="evidence" value="ECO:0007669"/>
    <property type="project" value="UniProtKB-KW"/>
</dbReference>
<dbReference type="PANTHER" id="PTHR11349">
    <property type="entry name" value="NUCLEOSIDE DIPHOSPHATE KINASE"/>
    <property type="match status" value="1"/>
</dbReference>
<keyword evidence="3 11" id="KW-0597">Phosphoprotein</keyword>
<dbReference type="InterPro" id="IPR034907">
    <property type="entry name" value="NDK-like_dom"/>
</dbReference>
<comment type="similarity">
    <text evidence="2 11 12 13">Belongs to the NDK family.</text>
</comment>